<dbReference type="STRING" id="1123392.GCA_000376425_00978"/>
<evidence type="ECO:0000313" key="1">
    <source>
        <dbReference type="EMBL" id="KVW96025.1"/>
    </source>
</evidence>
<dbReference type="RefSeq" id="WP_059754699.1">
    <property type="nucleotide sequence ID" value="NZ_LDUG01000021.1"/>
</dbReference>
<name>A0A106BP30_THIDE</name>
<accession>A0A106BP30</accession>
<reference evidence="1 2" key="1">
    <citation type="journal article" date="2015" name="Appl. Environ. Microbiol.">
        <title>Aerobic and Anaerobic Thiosulfate Oxidation by a Cold-Adapted, Subglacial Chemoautotroph.</title>
        <authorList>
            <person name="Harrold Z.R."/>
            <person name="Skidmore M.L."/>
            <person name="Hamilton T.L."/>
            <person name="Desch L."/>
            <person name="Amada K."/>
            <person name="van Gelder W."/>
            <person name="Glover K."/>
            <person name="Roden E.E."/>
            <person name="Boyd E.S."/>
        </authorList>
    </citation>
    <scope>NUCLEOTIDE SEQUENCE [LARGE SCALE GENOMIC DNA]</scope>
    <source>
        <strain evidence="1 2">RG</strain>
    </source>
</reference>
<dbReference type="Proteomes" id="UP000064243">
    <property type="component" value="Unassembled WGS sequence"/>
</dbReference>
<dbReference type="OrthoDB" id="8562123at2"/>
<sequence>MSLHLELGSAIDAAFGDDLDSPVEQKQDAMIVHLKNGVTLNVRYAAPDAYSLRWVYGDAESGIDTAPLHHGLATFPNHFHHAGGRIVADPITRPDAPPEDNLNRLIGALLDDPMLGIRDST</sequence>
<organism evidence="1 2">
    <name type="scientific">Thiobacillus denitrificans</name>
    <dbReference type="NCBI Taxonomy" id="36861"/>
    <lineage>
        <taxon>Bacteria</taxon>
        <taxon>Pseudomonadati</taxon>
        <taxon>Pseudomonadota</taxon>
        <taxon>Betaproteobacteria</taxon>
        <taxon>Nitrosomonadales</taxon>
        <taxon>Thiobacillaceae</taxon>
        <taxon>Thiobacillus</taxon>
    </lineage>
</organism>
<evidence type="ECO:0000313" key="2">
    <source>
        <dbReference type="Proteomes" id="UP000064243"/>
    </source>
</evidence>
<dbReference type="AlphaFoldDB" id="A0A106BP30"/>
<proteinExistence type="predicted"/>
<dbReference type="Pfam" id="PF20126">
    <property type="entry name" value="TumE"/>
    <property type="match status" value="1"/>
</dbReference>
<dbReference type="PATRIC" id="fig|36861.3.peg.1302"/>
<comment type="caution">
    <text evidence="1">The sequence shown here is derived from an EMBL/GenBank/DDBJ whole genome shotgun (WGS) entry which is preliminary data.</text>
</comment>
<keyword evidence="2" id="KW-1185">Reference proteome</keyword>
<gene>
    <name evidence="1" type="ORF">ABW22_08255</name>
</gene>
<protein>
    <submittedName>
        <fullName evidence="1">Uncharacterized protein</fullName>
    </submittedName>
</protein>
<dbReference type="EMBL" id="LDUG01000021">
    <property type="protein sequence ID" value="KVW96025.1"/>
    <property type="molecule type" value="Genomic_DNA"/>
</dbReference>
<dbReference type="InterPro" id="IPR045397">
    <property type="entry name" value="TumE-like"/>
</dbReference>